<evidence type="ECO:0000256" key="1">
    <source>
        <dbReference type="SAM" id="MobiDB-lite"/>
    </source>
</evidence>
<dbReference type="OrthoDB" id="4773470at2"/>
<feature type="region of interest" description="Disordered" evidence="1">
    <location>
        <begin position="1"/>
        <end position="29"/>
    </location>
</feature>
<evidence type="ECO:0000256" key="2">
    <source>
        <dbReference type="SAM" id="Phobius"/>
    </source>
</evidence>
<dbReference type="RefSeq" id="WP_007317216.1">
    <property type="nucleotide sequence ID" value="NZ_BAEH01000041.1"/>
</dbReference>
<gene>
    <name evidence="3" type="ORF">GOEFS_041_00330</name>
</gene>
<dbReference type="AlphaFoldDB" id="H0QYH8"/>
<comment type="caution">
    <text evidence="3">The sequence shown here is derived from an EMBL/GenBank/DDBJ whole genome shotgun (WGS) entry which is preliminary data.</text>
</comment>
<protein>
    <recommendedName>
        <fullName evidence="5">DUF3093 domain-containing protein</fullName>
    </recommendedName>
</protein>
<dbReference type="STRING" id="1077974.GOEFS_041_00330"/>
<keyword evidence="2" id="KW-0812">Transmembrane</keyword>
<dbReference type="Proteomes" id="UP000035034">
    <property type="component" value="Unassembled WGS sequence"/>
</dbReference>
<evidence type="ECO:0008006" key="5">
    <source>
        <dbReference type="Google" id="ProtNLM"/>
    </source>
</evidence>
<sequence>MTDPADDDLEPEPTDDTTEDAADDTPVDAGETLFYESGGSWWVVLIGPVLVGVVLGMEISGPGQVHWLVLGIFFVVLTGFSLLQVYAARQHTSVHLTERTLRQGTKTMNLDDIAKIYPENNATEHKDWESAPALGELSGVPRRRKGIGVKLESGKVAQAWARDGDRFRSELTQAWQAVKMGL</sequence>
<feature type="compositionally biased region" description="Acidic residues" evidence="1">
    <location>
        <begin position="1"/>
        <end position="26"/>
    </location>
</feature>
<keyword evidence="2" id="KW-1133">Transmembrane helix</keyword>
<reference evidence="3 4" key="1">
    <citation type="submission" date="2011-12" db="EMBL/GenBank/DDBJ databases">
        <title>Whole genome shotgun sequence of Gordonia effusa NBRC 100432.</title>
        <authorList>
            <person name="Yoshida I."/>
            <person name="Takarada H."/>
            <person name="Hosoyama A."/>
            <person name="Tsuchikane K."/>
            <person name="Katsumata H."/>
            <person name="Yamazaki S."/>
            <person name="Fujita N."/>
        </authorList>
    </citation>
    <scope>NUCLEOTIDE SEQUENCE [LARGE SCALE GENOMIC DNA]</scope>
    <source>
        <strain evidence="3 4">NBRC 100432</strain>
    </source>
</reference>
<feature type="transmembrane region" description="Helical" evidence="2">
    <location>
        <begin position="41"/>
        <end position="60"/>
    </location>
</feature>
<proteinExistence type="predicted"/>
<accession>H0QYH8</accession>
<dbReference type="eggNOG" id="ENOG5033WDH">
    <property type="taxonomic scope" value="Bacteria"/>
</dbReference>
<name>H0QYH8_9ACTN</name>
<dbReference type="EMBL" id="BAEH01000041">
    <property type="protein sequence ID" value="GAB17879.1"/>
    <property type="molecule type" value="Genomic_DNA"/>
</dbReference>
<evidence type="ECO:0000313" key="3">
    <source>
        <dbReference type="EMBL" id="GAB17879.1"/>
    </source>
</evidence>
<evidence type="ECO:0000313" key="4">
    <source>
        <dbReference type="Proteomes" id="UP000035034"/>
    </source>
</evidence>
<keyword evidence="4" id="KW-1185">Reference proteome</keyword>
<organism evidence="3 4">
    <name type="scientific">Gordonia effusa NBRC 100432</name>
    <dbReference type="NCBI Taxonomy" id="1077974"/>
    <lineage>
        <taxon>Bacteria</taxon>
        <taxon>Bacillati</taxon>
        <taxon>Actinomycetota</taxon>
        <taxon>Actinomycetes</taxon>
        <taxon>Mycobacteriales</taxon>
        <taxon>Gordoniaceae</taxon>
        <taxon>Gordonia</taxon>
    </lineage>
</organism>
<keyword evidence="2" id="KW-0472">Membrane</keyword>
<feature type="transmembrane region" description="Helical" evidence="2">
    <location>
        <begin position="67"/>
        <end position="87"/>
    </location>
</feature>